<dbReference type="Proteomes" id="UP001597094">
    <property type="component" value="Unassembled WGS sequence"/>
</dbReference>
<proteinExistence type="predicted"/>
<comment type="caution">
    <text evidence="1">The sequence shown here is derived from an EMBL/GenBank/DDBJ whole genome shotgun (WGS) entry which is preliminary data.</text>
</comment>
<organism evidence="1 2">
    <name type="scientific">Pontibacter rugosus</name>
    <dbReference type="NCBI Taxonomy" id="1745966"/>
    <lineage>
        <taxon>Bacteria</taxon>
        <taxon>Pseudomonadati</taxon>
        <taxon>Bacteroidota</taxon>
        <taxon>Cytophagia</taxon>
        <taxon>Cytophagales</taxon>
        <taxon>Hymenobacteraceae</taxon>
        <taxon>Pontibacter</taxon>
    </lineage>
</organism>
<keyword evidence="2" id="KW-1185">Reference proteome</keyword>
<protein>
    <recommendedName>
        <fullName evidence="3">6-phosphogluconate dehydrogenase NADP-binding domain-containing protein</fullName>
    </recommendedName>
</protein>
<evidence type="ECO:0008006" key="3">
    <source>
        <dbReference type="Google" id="ProtNLM"/>
    </source>
</evidence>
<dbReference type="RefSeq" id="WP_377528277.1">
    <property type="nucleotide sequence ID" value="NZ_JBHTLD010000117.1"/>
</dbReference>
<evidence type="ECO:0000313" key="2">
    <source>
        <dbReference type="Proteomes" id="UP001597094"/>
    </source>
</evidence>
<evidence type="ECO:0000313" key="1">
    <source>
        <dbReference type="EMBL" id="MFD1187133.1"/>
    </source>
</evidence>
<dbReference type="EMBL" id="JBHTLD010000117">
    <property type="protein sequence ID" value="MFD1187133.1"/>
    <property type="molecule type" value="Genomic_DNA"/>
</dbReference>
<reference evidence="2" key="1">
    <citation type="journal article" date="2019" name="Int. J. Syst. Evol. Microbiol.">
        <title>The Global Catalogue of Microorganisms (GCM) 10K type strain sequencing project: providing services to taxonomists for standard genome sequencing and annotation.</title>
        <authorList>
            <consortium name="The Broad Institute Genomics Platform"/>
            <consortium name="The Broad Institute Genome Sequencing Center for Infectious Disease"/>
            <person name="Wu L."/>
            <person name="Ma J."/>
        </authorList>
    </citation>
    <scope>NUCLEOTIDE SEQUENCE [LARGE SCALE GENOMIC DNA]</scope>
    <source>
        <strain evidence="2">JCM 31319</strain>
    </source>
</reference>
<sequence length="55" mass="6109">MKEMETIGIIGLGRMGGNLTTDIIATRVSYQQFSSALNFRTVDDIKTVIEWNGTD</sequence>
<accession>A0ABW3SRA8</accession>
<name>A0ABW3SRA8_9BACT</name>
<gene>
    <name evidence="1" type="ORF">ACFQ2O_13035</name>
</gene>